<proteinExistence type="predicted"/>
<gene>
    <name evidence="2" type="ORF">JQU52_01255</name>
    <name evidence="3" type="ORF">JQU52_10260</name>
</gene>
<evidence type="ECO:0000256" key="1">
    <source>
        <dbReference type="SAM" id="SignalP"/>
    </source>
</evidence>
<feature type="chain" id="PRO_5036419197" description="Lipoprotein" evidence="1">
    <location>
        <begin position="22"/>
        <end position="93"/>
    </location>
</feature>
<dbReference type="Proteomes" id="UP000653156">
    <property type="component" value="Chromosome"/>
</dbReference>
<dbReference type="KEGG" id="ptes:JQU52_10260"/>
<accession>A0A892ZJE8</accession>
<dbReference type="AlphaFoldDB" id="A0A892ZJE8"/>
<reference evidence="3" key="1">
    <citation type="submission" date="2021-02" db="EMBL/GenBank/DDBJ databases">
        <title>Neisseriaceae sp. 26B isolated from the cloaca of a Common Toad-headed Turtle (Mesoclemmys nasuta).</title>
        <authorList>
            <person name="Spergser J."/>
            <person name="Busse H.-J."/>
        </authorList>
    </citation>
    <scope>NUCLEOTIDE SEQUENCE</scope>
    <source>
        <strain evidence="3">26B</strain>
    </source>
</reference>
<evidence type="ECO:0008006" key="5">
    <source>
        <dbReference type="Google" id="ProtNLM"/>
    </source>
</evidence>
<sequence>MQQAAAIAIAAWVLTACGSTAAPSATPIKTVEVAKLPPVAAELLTAHPKPAAPASGSPQHLLAHAAVYGAWCGKQALQLQGWQVWYRSGGRDE</sequence>
<name>A0A892ZJE8_9NEIS</name>
<keyword evidence="4" id="KW-1185">Reference proteome</keyword>
<dbReference type="KEGG" id="ptes:JQU52_01255"/>
<dbReference type="EMBL" id="CP069798">
    <property type="protein sequence ID" value="QRQ83341.1"/>
    <property type="molecule type" value="Genomic_DNA"/>
</dbReference>
<feature type="signal peptide" evidence="1">
    <location>
        <begin position="1"/>
        <end position="21"/>
    </location>
</feature>
<protein>
    <recommendedName>
        <fullName evidence="5">Lipoprotein</fullName>
    </recommendedName>
</protein>
<evidence type="ECO:0000313" key="4">
    <source>
        <dbReference type="Proteomes" id="UP000653156"/>
    </source>
</evidence>
<organism evidence="3 4">
    <name type="scientific">Paralysiella testudinis</name>
    <dbReference type="NCBI Taxonomy" id="2809020"/>
    <lineage>
        <taxon>Bacteria</taxon>
        <taxon>Pseudomonadati</taxon>
        <taxon>Pseudomonadota</taxon>
        <taxon>Betaproteobacteria</taxon>
        <taxon>Neisseriales</taxon>
        <taxon>Neisseriaceae</taxon>
        <taxon>Paralysiella</taxon>
    </lineage>
</organism>
<keyword evidence="1" id="KW-0732">Signal</keyword>
<evidence type="ECO:0000313" key="2">
    <source>
        <dbReference type="EMBL" id="QRQ83221.1"/>
    </source>
</evidence>
<evidence type="ECO:0000313" key="3">
    <source>
        <dbReference type="EMBL" id="QRQ83341.1"/>
    </source>
</evidence>
<dbReference type="EMBL" id="CP069798">
    <property type="protein sequence ID" value="QRQ83221.1"/>
    <property type="molecule type" value="Genomic_DNA"/>
</dbReference>